<accession>A0ABV7MTM4</accession>
<proteinExistence type="predicted"/>
<keyword evidence="2" id="KW-1185">Reference proteome</keyword>
<comment type="caution">
    <text evidence="1">The sequence shown here is derived from an EMBL/GenBank/DDBJ whole genome shotgun (WGS) entry which is preliminary data.</text>
</comment>
<organism evidence="1 2">
    <name type="scientific">Mesorhizobium cantuariense</name>
    <dbReference type="NCBI Taxonomy" id="1300275"/>
    <lineage>
        <taxon>Bacteria</taxon>
        <taxon>Pseudomonadati</taxon>
        <taxon>Pseudomonadota</taxon>
        <taxon>Alphaproteobacteria</taxon>
        <taxon>Hyphomicrobiales</taxon>
        <taxon>Phyllobacteriaceae</taxon>
        <taxon>Mesorhizobium</taxon>
    </lineage>
</organism>
<protein>
    <submittedName>
        <fullName evidence="1">Uncharacterized protein</fullName>
    </submittedName>
</protein>
<reference evidence="2" key="1">
    <citation type="journal article" date="2019" name="Int. J. Syst. Evol. Microbiol.">
        <title>The Global Catalogue of Microorganisms (GCM) 10K type strain sequencing project: providing services to taxonomists for standard genome sequencing and annotation.</title>
        <authorList>
            <consortium name="The Broad Institute Genomics Platform"/>
            <consortium name="The Broad Institute Genome Sequencing Center for Infectious Disease"/>
            <person name="Wu L."/>
            <person name="Ma J."/>
        </authorList>
    </citation>
    <scope>NUCLEOTIDE SEQUENCE [LARGE SCALE GENOMIC DNA]</scope>
    <source>
        <strain evidence="2">ICMP 19515</strain>
    </source>
</reference>
<dbReference type="Proteomes" id="UP001595648">
    <property type="component" value="Unassembled WGS sequence"/>
</dbReference>
<dbReference type="EMBL" id="JBHRVD010000001">
    <property type="protein sequence ID" value="MFC3324624.1"/>
    <property type="molecule type" value="Genomic_DNA"/>
</dbReference>
<evidence type="ECO:0000313" key="1">
    <source>
        <dbReference type="EMBL" id="MFC3324624.1"/>
    </source>
</evidence>
<dbReference type="RefSeq" id="WP_378981625.1">
    <property type="nucleotide sequence ID" value="NZ_JBHRVD010000001.1"/>
</dbReference>
<name>A0ABV7MTM4_9HYPH</name>
<evidence type="ECO:0000313" key="2">
    <source>
        <dbReference type="Proteomes" id="UP001595648"/>
    </source>
</evidence>
<sequence>MSLSGDCNTRRCASAPGATIRQQVAARPAVCGSQPRFGFLMSGIAPPRAPADAMPTFPHVLEKIDMRQDLKWCVAILTVRSYGMTGPVGTRHNRDAKKMPRGGNLFGVSTSVGTFVQGGGLGMERFEILEEPTGTFSIFDTFTELPVTVEGGACIGLYRHELPLALLEAIEAVQPGNFSLLPSLSVLNGWRIDEDDRSLSDDLLA</sequence>
<gene>
    <name evidence="1" type="ORF">ACFOJ9_23070</name>
</gene>